<protein>
    <recommendedName>
        <fullName evidence="6">Yip1 domain-containing protein</fullName>
    </recommendedName>
</protein>
<dbReference type="Proteomes" id="UP000826709">
    <property type="component" value="Chromosome"/>
</dbReference>
<keyword evidence="3 5" id="KW-1133">Transmembrane helix</keyword>
<evidence type="ECO:0000259" key="6">
    <source>
        <dbReference type="Pfam" id="PF04893"/>
    </source>
</evidence>
<evidence type="ECO:0000256" key="5">
    <source>
        <dbReference type="SAM" id="Phobius"/>
    </source>
</evidence>
<feature type="transmembrane region" description="Helical" evidence="5">
    <location>
        <begin position="110"/>
        <end position="134"/>
    </location>
</feature>
<feature type="domain" description="Yip1" evidence="6">
    <location>
        <begin position="17"/>
        <end position="162"/>
    </location>
</feature>
<dbReference type="KEGG" id="mfk:E2N92_04205"/>
<evidence type="ECO:0000313" key="8">
    <source>
        <dbReference type="Proteomes" id="UP000826709"/>
    </source>
</evidence>
<dbReference type="GO" id="GO:0016020">
    <property type="term" value="C:membrane"/>
    <property type="evidence" value="ECO:0007669"/>
    <property type="project" value="UniProtKB-SubCell"/>
</dbReference>
<feature type="transmembrane region" description="Helical" evidence="5">
    <location>
        <begin position="68"/>
        <end position="90"/>
    </location>
</feature>
<gene>
    <name evidence="7" type="ORF">E2N92_04205</name>
</gene>
<reference evidence="7" key="1">
    <citation type="journal article" date="2005" name="Int. J. Syst. Evol. Microbiol.">
        <title>Methanofollis formosanus sp. nov., isolated from a fish pond.</title>
        <authorList>
            <person name="Wu S.Y."/>
            <person name="Chen S.C."/>
            <person name="Lai M.C."/>
        </authorList>
    </citation>
    <scope>NUCLEOTIDE SEQUENCE</scope>
    <source>
        <strain evidence="7">ML15</strain>
    </source>
</reference>
<evidence type="ECO:0000256" key="1">
    <source>
        <dbReference type="ARBA" id="ARBA00004141"/>
    </source>
</evidence>
<proteinExistence type="predicted"/>
<evidence type="ECO:0000256" key="4">
    <source>
        <dbReference type="ARBA" id="ARBA00023136"/>
    </source>
</evidence>
<evidence type="ECO:0000256" key="2">
    <source>
        <dbReference type="ARBA" id="ARBA00022692"/>
    </source>
</evidence>
<evidence type="ECO:0000256" key="3">
    <source>
        <dbReference type="ARBA" id="ARBA00022989"/>
    </source>
</evidence>
<name>A0A8G1A1I5_9EURY</name>
<dbReference type="Pfam" id="PF04893">
    <property type="entry name" value="Yip1"/>
    <property type="match status" value="1"/>
</dbReference>
<sequence>MHLKNALQKYPRLIVRALVHPTGIFQQIRQERAGTVLAYGLVIVLFNLIMTVLAAVSGLTPELMLPMAIASVLTVCIGIFWLHLFVYGLGGRNGVGTTCRVAVVGLTPTALLGWIPGVALVGFLWSVLLLYLGLQELQDLSKARAVLALVLVFGLPLLLLALLAAAPGFSVAWASPGRVTWV</sequence>
<keyword evidence="4 5" id="KW-0472">Membrane</keyword>
<feature type="transmembrane region" description="Helical" evidence="5">
    <location>
        <begin position="36"/>
        <end position="56"/>
    </location>
</feature>
<dbReference type="RefSeq" id="WP_220682445.1">
    <property type="nucleotide sequence ID" value="NZ_CP037968.1"/>
</dbReference>
<evidence type="ECO:0000313" key="7">
    <source>
        <dbReference type="EMBL" id="QYZ78684.1"/>
    </source>
</evidence>
<accession>A0A8G1A1I5</accession>
<dbReference type="AlphaFoldDB" id="A0A8G1A1I5"/>
<keyword evidence="8" id="KW-1185">Reference proteome</keyword>
<keyword evidence="2 5" id="KW-0812">Transmembrane</keyword>
<dbReference type="OrthoDB" id="112431at2157"/>
<organism evidence="7 8">
    <name type="scientific">Methanofollis formosanus</name>
    <dbReference type="NCBI Taxonomy" id="299308"/>
    <lineage>
        <taxon>Archaea</taxon>
        <taxon>Methanobacteriati</taxon>
        <taxon>Methanobacteriota</taxon>
        <taxon>Stenosarchaea group</taxon>
        <taxon>Methanomicrobia</taxon>
        <taxon>Methanomicrobiales</taxon>
        <taxon>Methanomicrobiaceae</taxon>
        <taxon>Methanofollis</taxon>
    </lineage>
</organism>
<dbReference type="EMBL" id="CP037968">
    <property type="protein sequence ID" value="QYZ78684.1"/>
    <property type="molecule type" value="Genomic_DNA"/>
</dbReference>
<feature type="transmembrane region" description="Helical" evidence="5">
    <location>
        <begin position="146"/>
        <end position="174"/>
    </location>
</feature>
<comment type="subcellular location">
    <subcellularLocation>
        <location evidence="1">Membrane</location>
        <topology evidence="1">Multi-pass membrane protein</topology>
    </subcellularLocation>
</comment>
<reference evidence="7" key="2">
    <citation type="submission" date="2019-03" db="EMBL/GenBank/DDBJ databases">
        <authorList>
            <person name="Chen S.-C."/>
            <person name="Wu S.-Y."/>
            <person name="Lai M.-C."/>
        </authorList>
    </citation>
    <scope>NUCLEOTIDE SEQUENCE</scope>
    <source>
        <strain evidence="7">ML15</strain>
    </source>
</reference>
<dbReference type="InterPro" id="IPR006977">
    <property type="entry name" value="Yip1_dom"/>
</dbReference>